<keyword evidence="1" id="KW-0812">Transmembrane</keyword>
<keyword evidence="1" id="KW-0472">Membrane</keyword>
<protein>
    <submittedName>
        <fullName evidence="2">Uncharacterized protein</fullName>
    </submittedName>
</protein>
<organism evidence="2 3">
    <name type="scientific">Rangifer tarandus platyrhynchus</name>
    <name type="common">Svalbard reindeer</name>
    <dbReference type="NCBI Taxonomy" id="3082113"/>
    <lineage>
        <taxon>Eukaryota</taxon>
        <taxon>Metazoa</taxon>
        <taxon>Chordata</taxon>
        <taxon>Craniata</taxon>
        <taxon>Vertebrata</taxon>
        <taxon>Euteleostomi</taxon>
        <taxon>Mammalia</taxon>
        <taxon>Eutheria</taxon>
        <taxon>Laurasiatheria</taxon>
        <taxon>Artiodactyla</taxon>
        <taxon>Ruminantia</taxon>
        <taxon>Pecora</taxon>
        <taxon>Cervidae</taxon>
        <taxon>Odocoileinae</taxon>
        <taxon>Rangifer</taxon>
    </lineage>
</organism>
<evidence type="ECO:0000313" key="2">
    <source>
        <dbReference type="EMBL" id="CAI9175254.1"/>
    </source>
</evidence>
<dbReference type="EMBL" id="OX459941">
    <property type="protein sequence ID" value="CAI9175254.1"/>
    <property type="molecule type" value="Genomic_DNA"/>
</dbReference>
<name>A0ABN8ZNA5_RANTA</name>
<gene>
    <name evidence="2" type="ORF">MRATA1EN1_LOCUS24216</name>
</gene>
<sequence length="100" mass="11647">MDMVMRGFGDIKKEPNGNCSSETIQYHWRGLKDWTLIKRSMNLKTLQKKLKKEKFKVATPFCILNNIAPVCQHLHQHLIFDFLIIAILMVCEVVFHGGFI</sequence>
<feature type="transmembrane region" description="Helical" evidence="1">
    <location>
        <begin position="78"/>
        <end position="99"/>
    </location>
</feature>
<dbReference type="Proteomes" id="UP001176941">
    <property type="component" value="Chromosome 5"/>
</dbReference>
<proteinExistence type="predicted"/>
<evidence type="ECO:0000313" key="3">
    <source>
        <dbReference type="Proteomes" id="UP001176941"/>
    </source>
</evidence>
<reference evidence="2" key="1">
    <citation type="submission" date="2023-04" db="EMBL/GenBank/DDBJ databases">
        <authorList>
            <consortium name="ELIXIR-Norway"/>
        </authorList>
    </citation>
    <scope>NUCLEOTIDE SEQUENCE [LARGE SCALE GENOMIC DNA]</scope>
</reference>
<evidence type="ECO:0000256" key="1">
    <source>
        <dbReference type="SAM" id="Phobius"/>
    </source>
</evidence>
<accession>A0ABN8ZNA5</accession>
<keyword evidence="1" id="KW-1133">Transmembrane helix</keyword>
<keyword evidence="3" id="KW-1185">Reference proteome</keyword>